<proteinExistence type="predicted"/>
<comment type="caution">
    <text evidence="1">The sequence shown here is derived from an EMBL/GenBank/DDBJ whole genome shotgun (WGS) entry which is preliminary data.</text>
</comment>
<protein>
    <submittedName>
        <fullName evidence="1">Uncharacterized protein</fullName>
    </submittedName>
</protein>
<organism evidence="1 2">
    <name type="scientific">Pistacia atlantica</name>
    <dbReference type="NCBI Taxonomy" id="434234"/>
    <lineage>
        <taxon>Eukaryota</taxon>
        <taxon>Viridiplantae</taxon>
        <taxon>Streptophyta</taxon>
        <taxon>Embryophyta</taxon>
        <taxon>Tracheophyta</taxon>
        <taxon>Spermatophyta</taxon>
        <taxon>Magnoliopsida</taxon>
        <taxon>eudicotyledons</taxon>
        <taxon>Gunneridae</taxon>
        <taxon>Pentapetalae</taxon>
        <taxon>rosids</taxon>
        <taxon>malvids</taxon>
        <taxon>Sapindales</taxon>
        <taxon>Anacardiaceae</taxon>
        <taxon>Pistacia</taxon>
    </lineage>
</organism>
<accession>A0ACC1BND3</accession>
<evidence type="ECO:0000313" key="2">
    <source>
        <dbReference type="Proteomes" id="UP001164250"/>
    </source>
</evidence>
<evidence type="ECO:0000313" key="1">
    <source>
        <dbReference type="EMBL" id="KAJ0100449.1"/>
    </source>
</evidence>
<reference evidence="2" key="1">
    <citation type="journal article" date="2023" name="G3 (Bethesda)">
        <title>Genome assembly and association tests identify interacting loci associated with vigor, precocity, and sex in interspecific pistachio rootstocks.</title>
        <authorList>
            <person name="Palmer W."/>
            <person name="Jacygrad E."/>
            <person name="Sagayaradj S."/>
            <person name="Cavanaugh K."/>
            <person name="Han R."/>
            <person name="Bertier L."/>
            <person name="Beede B."/>
            <person name="Kafkas S."/>
            <person name="Golino D."/>
            <person name="Preece J."/>
            <person name="Michelmore R."/>
        </authorList>
    </citation>
    <scope>NUCLEOTIDE SEQUENCE [LARGE SCALE GENOMIC DNA]</scope>
</reference>
<name>A0ACC1BND3_9ROSI</name>
<keyword evidence="2" id="KW-1185">Reference proteome</keyword>
<dbReference type="Proteomes" id="UP001164250">
    <property type="component" value="Chromosome 4"/>
</dbReference>
<dbReference type="EMBL" id="CM047900">
    <property type="protein sequence ID" value="KAJ0100449.1"/>
    <property type="molecule type" value="Genomic_DNA"/>
</dbReference>
<sequence>MPSTLLLSLQIRSYPPISSSLNPNQTSPKTFKIKNPNVSLSHPKVPVKMPTPPWISSHPLHQPHQTIDPSQPKTNKNVEKADRALTGKVSGVRGNKAMKNIIRNVENLQKDQILDEARKDLGKFEFRGRIEKVDCEEEVKGFGGKLPWLKDEKFVFRRMKKLRVVTKAEMYLDKDLLERLRNEAKKMRKWVKVKKAGVTESVVYDIRLGWRNSELVKVKFDVPLCRNMDRAREIAEFKTGGLVIWTWKDFLVIYRGENYKLTSRPSLKMNQYFAGGQETPSSKISRLNLGNKVNVSRINSNTITVDENMCGKAGEEDSMPTSIFMEENSRSRSIDRSLYEREGDRLLDGLGPRFIDWWMWKPLPVDADLLPEVVPGFRSPFRLCPPDGRSKLTDDELTYLRKLAHPLPTHFVLGRNRRLQGLAAAILKLWEKSLIAKIAVKWGIPNTDNEQMADELKARVAWCGLPDLKAQPCLSMCLTFATMLVLLCMLIMHAYCLTGGVLLLRNKFYIILYRGKDFLPSNVGNLIVEREVELKRCQLHEEGARLKAIETFCVPDEPLESSSKTGTLSEFHDIRTEFRNLEKGNGESELQFEAEKVKLERELKKQERKLYILNIKIQRSAKALSKFNSVWKPSEQDPDQELITEEERECLRKMGLKMNSCLLLGRRGVFGGVMEGLHQHWKHREVVKVITMQKLFGQVIYTAKSLVAESGGILVSVDKIKEGHAVIIYRGKNYRRPLKLRTDNLLTKRKALLRSLEMQRLGVIAEVFCISETAGNHRFESKIEPLELSTRMRKDVDVPCKESFLAVSCHGALLTGMA</sequence>
<gene>
    <name evidence="1" type="ORF">Patl1_21429</name>
</gene>